<accession>A0A934TSN4</accession>
<keyword evidence="3" id="KW-1185">Reference proteome</keyword>
<dbReference type="SUPFAM" id="SSF141371">
    <property type="entry name" value="PilZ domain-like"/>
    <property type="match status" value="1"/>
</dbReference>
<dbReference type="GO" id="GO:0035438">
    <property type="term" value="F:cyclic-di-GMP binding"/>
    <property type="evidence" value="ECO:0007669"/>
    <property type="project" value="InterPro"/>
</dbReference>
<evidence type="ECO:0000259" key="1">
    <source>
        <dbReference type="Pfam" id="PF07238"/>
    </source>
</evidence>
<feature type="domain" description="PilZ" evidence="1">
    <location>
        <begin position="17"/>
        <end position="103"/>
    </location>
</feature>
<organism evidence="2 3">
    <name type="scientific">Ramlibacter ginsenosidimutans</name>
    <dbReference type="NCBI Taxonomy" id="502333"/>
    <lineage>
        <taxon>Bacteria</taxon>
        <taxon>Pseudomonadati</taxon>
        <taxon>Pseudomonadota</taxon>
        <taxon>Betaproteobacteria</taxon>
        <taxon>Burkholderiales</taxon>
        <taxon>Comamonadaceae</taxon>
        <taxon>Ramlibacter</taxon>
    </lineage>
</organism>
<proteinExistence type="predicted"/>
<reference evidence="2" key="2">
    <citation type="submission" date="2021-01" db="EMBL/GenBank/DDBJ databases">
        <authorList>
            <person name="Kang M."/>
        </authorList>
    </citation>
    <scope>NUCLEOTIDE SEQUENCE</scope>
    <source>
        <strain evidence="2">KACC 17527</strain>
    </source>
</reference>
<dbReference type="InterPro" id="IPR009875">
    <property type="entry name" value="PilZ_domain"/>
</dbReference>
<gene>
    <name evidence="2" type="ORF">JJB11_10745</name>
</gene>
<dbReference type="AlphaFoldDB" id="A0A934TSN4"/>
<sequence length="124" mass="13643">MANAIFSIPIRLKTREDRRYAERFEAAMPIRVDGQPGTTRDLSASGLSFHAKRPYAPGALLDVVIEYLLEGERYPLQCQAQVVRSVPDSTGFTIGARLLPHSEVTTVSLGEKRLPIGPALRSAH</sequence>
<dbReference type="Gene3D" id="2.40.10.220">
    <property type="entry name" value="predicted glycosyltransferase like domains"/>
    <property type="match status" value="1"/>
</dbReference>
<name>A0A934TSN4_9BURK</name>
<comment type="caution">
    <text evidence="2">The sequence shown here is derived from an EMBL/GenBank/DDBJ whole genome shotgun (WGS) entry which is preliminary data.</text>
</comment>
<evidence type="ECO:0000313" key="3">
    <source>
        <dbReference type="Proteomes" id="UP000630528"/>
    </source>
</evidence>
<dbReference type="Proteomes" id="UP000630528">
    <property type="component" value="Unassembled WGS sequence"/>
</dbReference>
<protein>
    <submittedName>
        <fullName evidence="2">PilZ domain-containing protein</fullName>
    </submittedName>
</protein>
<reference evidence="2" key="1">
    <citation type="journal article" date="2012" name="J. Microbiol. Biotechnol.">
        <title>Ramlibacter ginsenosidimutans sp. nov., with ginsenoside-converting activity.</title>
        <authorList>
            <person name="Wang L."/>
            <person name="An D.S."/>
            <person name="Kim S.G."/>
            <person name="Jin F.X."/>
            <person name="Kim S.C."/>
            <person name="Lee S.T."/>
            <person name="Im W.T."/>
        </authorList>
    </citation>
    <scope>NUCLEOTIDE SEQUENCE</scope>
    <source>
        <strain evidence="2">KACC 17527</strain>
    </source>
</reference>
<dbReference type="Pfam" id="PF07238">
    <property type="entry name" value="PilZ"/>
    <property type="match status" value="1"/>
</dbReference>
<dbReference type="EMBL" id="JAEPWM010000003">
    <property type="protein sequence ID" value="MBK6006570.1"/>
    <property type="molecule type" value="Genomic_DNA"/>
</dbReference>
<evidence type="ECO:0000313" key="2">
    <source>
        <dbReference type="EMBL" id="MBK6006570.1"/>
    </source>
</evidence>
<dbReference type="RefSeq" id="WP_201170225.1">
    <property type="nucleotide sequence ID" value="NZ_JAEPWM010000003.1"/>
</dbReference>